<dbReference type="InterPro" id="IPR003819">
    <property type="entry name" value="TauD/TfdA-like"/>
</dbReference>
<feature type="domain" description="TauD/TfdA-like" evidence="7">
    <location>
        <begin position="28"/>
        <end position="289"/>
    </location>
</feature>
<proteinExistence type="inferred from homology"/>
<name>A0A6A6F3P5_9PEZI</name>
<comment type="similarity">
    <text evidence="2">Belongs to the TfdA dioxygenase family.</text>
</comment>
<accession>A0A6A6F3P5</accession>
<dbReference type="GO" id="GO:0005737">
    <property type="term" value="C:cytoplasm"/>
    <property type="evidence" value="ECO:0007669"/>
    <property type="project" value="TreeGrafter"/>
</dbReference>
<dbReference type="InterPro" id="IPR051323">
    <property type="entry name" value="AtsK-like"/>
</dbReference>
<evidence type="ECO:0000313" key="9">
    <source>
        <dbReference type="Proteomes" id="UP000799539"/>
    </source>
</evidence>
<dbReference type="GO" id="GO:0046872">
    <property type="term" value="F:metal ion binding"/>
    <property type="evidence" value="ECO:0007669"/>
    <property type="project" value="UniProtKB-KW"/>
</dbReference>
<reference evidence="8" key="1">
    <citation type="journal article" date="2020" name="Stud. Mycol.">
        <title>101 Dothideomycetes genomes: a test case for predicting lifestyles and emergence of pathogens.</title>
        <authorList>
            <person name="Haridas S."/>
            <person name="Albert R."/>
            <person name="Binder M."/>
            <person name="Bloem J."/>
            <person name="Labutti K."/>
            <person name="Salamov A."/>
            <person name="Andreopoulos B."/>
            <person name="Baker S."/>
            <person name="Barry K."/>
            <person name="Bills G."/>
            <person name="Bluhm B."/>
            <person name="Cannon C."/>
            <person name="Castanera R."/>
            <person name="Culley D."/>
            <person name="Daum C."/>
            <person name="Ezra D."/>
            <person name="Gonzalez J."/>
            <person name="Henrissat B."/>
            <person name="Kuo A."/>
            <person name="Liang C."/>
            <person name="Lipzen A."/>
            <person name="Lutzoni F."/>
            <person name="Magnuson J."/>
            <person name="Mondo S."/>
            <person name="Nolan M."/>
            <person name="Ohm R."/>
            <person name="Pangilinan J."/>
            <person name="Park H.-J."/>
            <person name="Ramirez L."/>
            <person name="Alfaro M."/>
            <person name="Sun H."/>
            <person name="Tritt A."/>
            <person name="Yoshinaga Y."/>
            <person name="Zwiers L.-H."/>
            <person name="Turgeon B."/>
            <person name="Goodwin S."/>
            <person name="Spatafora J."/>
            <person name="Crous P."/>
            <person name="Grigoriev I."/>
        </authorList>
    </citation>
    <scope>NUCLEOTIDE SEQUENCE</scope>
    <source>
        <strain evidence="8">SCOH1-5</strain>
    </source>
</reference>
<dbReference type="InterPro" id="IPR042098">
    <property type="entry name" value="TauD-like_sf"/>
</dbReference>
<dbReference type="AlphaFoldDB" id="A0A6A6F3P5"/>
<evidence type="ECO:0000313" key="8">
    <source>
        <dbReference type="EMBL" id="KAF2208422.1"/>
    </source>
</evidence>
<dbReference type="PANTHER" id="PTHR30468:SF5">
    <property type="entry name" value="ALPHA-KETOGLUTARATE-DEPENDENT SULFATE ESTER DIOXYGENASE"/>
    <property type="match status" value="1"/>
</dbReference>
<dbReference type="Pfam" id="PF02668">
    <property type="entry name" value="TauD"/>
    <property type="match status" value="1"/>
</dbReference>
<keyword evidence="4" id="KW-0223">Dioxygenase</keyword>
<dbReference type="GO" id="GO:0016706">
    <property type="term" value="F:2-oxoglutarate-dependent dioxygenase activity"/>
    <property type="evidence" value="ECO:0007669"/>
    <property type="project" value="TreeGrafter"/>
</dbReference>
<dbReference type="PANTHER" id="PTHR30468">
    <property type="entry name" value="ALPHA-KETOGLUTARATE-DEPENDENT SULFONATE DIOXYGENASE"/>
    <property type="match status" value="1"/>
</dbReference>
<keyword evidence="3" id="KW-0479">Metal-binding</keyword>
<gene>
    <name evidence="8" type="ORF">CERZMDRAFT_91602</name>
</gene>
<sequence>MFCATRRHTWRLVSSRSLATASTGSLFVRPISGSIGAEIHGVNLADLDQSTAEEIRKIWLKHKVVFFRDQSLTQEQFLSFGTLFGKPIPYPFVKGVDSFPEIIQVLKKEDEKNNFGGIWHSDTTYLEEPPMATMLRADELPPYGGDTLFANQVASYNALSDGLKATLQNLICVNTSAKADVTKTREDRVKGSGQKVEDLVSYHPAVRTHPETGEKSLYMNIAHTERFDGWTTEESAPLLNFLHQHQVRPEFTCRFQWQANSLAMWDNRAALHNPINDYHGFRRSMYRITLAGDKPV</sequence>
<evidence type="ECO:0000256" key="5">
    <source>
        <dbReference type="ARBA" id="ARBA00023002"/>
    </source>
</evidence>
<dbReference type="Proteomes" id="UP000799539">
    <property type="component" value="Unassembled WGS sequence"/>
</dbReference>
<dbReference type="OrthoDB" id="10257314at2759"/>
<evidence type="ECO:0000256" key="2">
    <source>
        <dbReference type="ARBA" id="ARBA00005896"/>
    </source>
</evidence>
<dbReference type="Gene3D" id="3.60.130.10">
    <property type="entry name" value="Clavaminate synthase-like"/>
    <property type="match status" value="1"/>
</dbReference>
<evidence type="ECO:0000256" key="3">
    <source>
        <dbReference type="ARBA" id="ARBA00022723"/>
    </source>
</evidence>
<keyword evidence="9" id="KW-1185">Reference proteome</keyword>
<comment type="cofactor">
    <cofactor evidence="1">
        <name>Fe(2+)</name>
        <dbReference type="ChEBI" id="CHEBI:29033"/>
    </cofactor>
</comment>
<evidence type="ECO:0000256" key="1">
    <source>
        <dbReference type="ARBA" id="ARBA00001954"/>
    </source>
</evidence>
<evidence type="ECO:0000256" key="6">
    <source>
        <dbReference type="ARBA" id="ARBA00023004"/>
    </source>
</evidence>
<protein>
    <recommendedName>
        <fullName evidence="7">TauD/TfdA-like domain-containing protein</fullName>
    </recommendedName>
</protein>
<dbReference type="SUPFAM" id="SSF51197">
    <property type="entry name" value="Clavaminate synthase-like"/>
    <property type="match status" value="1"/>
</dbReference>
<dbReference type="EMBL" id="ML992694">
    <property type="protein sequence ID" value="KAF2208422.1"/>
    <property type="molecule type" value="Genomic_DNA"/>
</dbReference>
<evidence type="ECO:0000256" key="4">
    <source>
        <dbReference type="ARBA" id="ARBA00022964"/>
    </source>
</evidence>
<organism evidence="8 9">
    <name type="scientific">Cercospora zeae-maydis SCOH1-5</name>
    <dbReference type="NCBI Taxonomy" id="717836"/>
    <lineage>
        <taxon>Eukaryota</taxon>
        <taxon>Fungi</taxon>
        <taxon>Dikarya</taxon>
        <taxon>Ascomycota</taxon>
        <taxon>Pezizomycotina</taxon>
        <taxon>Dothideomycetes</taxon>
        <taxon>Dothideomycetidae</taxon>
        <taxon>Mycosphaerellales</taxon>
        <taxon>Mycosphaerellaceae</taxon>
        <taxon>Cercospora</taxon>
    </lineage>
</organism>
<evidence type="ECO:0000259" key="7">
    <source>
        <dbReference type="Pfam" id="PF02668"/>
    </source>
</evidence>
<keyword evidence="5" id="KW-0560">Oxidoreductase</keyword>
<keyword evidence="6" id="KW-0408">Iron</keyword>